<keyword evidence="2" id="KW-1185">Reference proteome</keyword>
<organism evidence="1 2">
    <name type="scientific">Catellatospora citrea</name>
    <dbReference type="NCBI Taxonomy" id="53366"/>
    <lineage>
        <taxon>Bacteria</taxon>
        <taxon>Bacillati</taxon>
        <taxon>Actinomycetota</taxon>
        <taxon>Actinomycetes</taxon>
        <taxon>Micromonosporales</taxon>
        <taxon>Micromonosporaceae</taxon>
        <taxon>Catellatospora</taxon>
    </lineage>
</organism>
<name>A0A8J3KJW3_9ACTN</name>
<evidence type="ECO:0000313" key="2">
    <source>
        <dbReference type="Proteomes" id="UP000659904"/>
    </source>
</evidence>
<dbReference type="Proteomes" id="UP000659904">
    <property type="component" value="Unassembled WGS sequence"/>
</dbReference>
<dbReference type="EMBL" id="BONH01000038">
    <property type="protein sequence ID" value="GIG01378.1"/>
    <property type="molecule type" value="Genomic_DNA"/>
</dbReference>
<dbReference type="RefSeq" id="WP_120317162.1">
    <property type="nucleotide sequence ID" value="NZ_BONH01000038.1"/>
</dbReference>
<dbReference type="AlphaFoldDB" id="A0A8J3KJW3"/>
<gene>
    <name evidence="1" type="ORF">Cci01nite_64710</name>
</gene>
<proteinExistence type="predicted"/>
<reference evidence="1 2" key="1">
    <citation type="submission" date="2021-01" db="EMBL/GenBank/DDBJ databases">
        <title>Whole genome shotgun sequence of Catellatospora citrea NBRC 14495.</title>
        <authorList>
            <person name="Komaki H."/>
            <person name="Tamura T."/>
        </authorList>
    </citation>
    <scope>NUCLEOTIDE SEQUENCE [LARGE SCALE GENOMIC DNA]</scope>
    <source>
        <strain evidence="1 2">NBRC 14495</strain>
    </source>
</reference>
<accession>A0A8J3KJW3</accession>
<evidence type="ECO:0000313" key="1">
    <source>
        <dbReference type="EMBL" id="GIG01378.1"/>
    </source>
</evidence>
<protein>
    <submittedName>
        <fullName evidence="1">Uncharacterized protein</fullName>
    </submittedName>
</protein>
<comment type="caution">
    <text evidence="1">The sequence shown here is derived from an EMBL/GenBank/DDBJ whole genome shotgun (WGS) entry which is preliminary data.</text>
</comment>
<sequence>MMRLVEHRWNGTTASYRRQDVFLRVNPAGPWEVEHRRHGRSVMREYATEREARRVADGLCAQGEWRNLEHLHR</sequence>